<evidence type="ECO:0000313" key="2">
    <source>
        <dbReference type="Proteomes" id="UP000310719"/>
    </source>
</evidence>
<proteinExistence type="predicted"/>
<sequence>MTLAVKESAFVVWAIYASLPEKALAQKVTLLRTLGYSRWQALRWLILPAIAPRAGGQ</sequence>
<dbReference type="EMBL" id="LR590464">
    <property type="protein sequence ID" value="VTP67026.1"/>
    <property type="molecule type" value="Genomic_DNA"/>
</dbReference>
<reference evidence="1 2" key="1">
    <citation type="submission" date="2019-05" db="EMBL/GenBank/DDBJ databases">
        <authorList>
            <consortium name="Pathogen Informatics"/>
        </authorList>
    </citation>
    <scope>NUCLEOTIDE SEQUENCE [LARGE SCALE GENOMIC DNA]</scope>
    <source>
        <strain evidence="1 2">NCTC13032</strain>
    </source>
</reference>
<gene>
    <name evidence="1" type="primary">ynjC_3</name>
    <name evidence="1" type="ORF">NCTC13032_02835</name>
</gene>
<organism evidence="1 2">
    <name type="scientific">Leclercia adecarboxylata</name>
    <dbReference type="NCBI Taxonomy" id="83655"/>
    <lineage>
        <taxon>Bacteria</taxon>
        <taxon>Pseudomonadati</taxon>
        <taxon>Pseudomonadota</taxon>
        <taxon>Gammaproteobacteria</taxon>
        <taxon>Enterobacterales</taxon>
        <taxon>Enterobacteriaceae</taxon>
        <taxon>Leclercia</taxon>
    </lineage>
</organism>
<evidence type="ECO:0000313" key="1">
    <source>
        <dbReference type="EMBL" id="VTP67026.1"/>
    </source>
</evidence>
<accession>A0A4U9HTJ7</accession>
<dbReference type="AlphaFoldDB" id="A0A4U9HTJ7"/>
<name>A0A4U9HTJ7_9ENTR</name>
<dbReference type="Proteomes" id="UP000310719">
    <property type="component" value="Chromosome"/>
</dbReference>
<protein>
    <submittedName>
        <fullName evidence="1">Inner membrane ABC transporter permease protein ynjC</fullName>
    </submittedName>
</protein>